<comment type="caution">
    <text evidence="9">The sequence shown here is derived from an EMBL/GenBank/DDBJ whole genome shotgun (WGS) entry which is preliminary data.</text>
</comment>
<dbReference type="Gene3D" id="3.40.50.720">
    <property type="entry name" value="NAD(P)-binding Rossmann-like Domain"/>
    <property type="match status" value="1"/>
</dbReference>
<dbReference type="GO" id="GO:0006538">
    <property type="term" value="P:L-glutamate catabolic process"/>
    <property type="evidence" value="ECO:0007669"/>
    <property type="project" value="TreeGrafter"/>
</dbReference>
<reference evidence="9" key="1">
    <citation type="journal article" date="2020" name="mSystems">
        <title>Genome- and Community-Level Interaction Insights into Carbon Utilization and Element Cycling Functions of Hydrothermarchaeota in Hydrothermal Sediment.</title>
        <authorList>
            <person name="Zhou Z."/>
            <person name="Liu Y."/>
            <person name="Xu W."/>
            <person name="Pan J."/>
            <person name="Luo Z.H."/>
            <person name="Li M."/>
        </authorList>
    </citation>
    <scope>NUCLEOTIDE SEQUENCE [LARGE SCALE GENOMIC DNA]</scope>
    <source>
        <strain evidence="9">SpSt-500</strain>
    </source>
</reference>
<feature type="binding site" evidence="5">
    <location>
        <position position="189"/>
    </location>
    <ligand>
        <name>NAD(+)</name>
        <dbReference type="ChEBI" id="CHEBI:57540"/>
    </ligand>
</feature>
<evidence type="ECO:0000313" key="9">
    <source>
        <dbReference type="EMBL" id="HGT48199.1"/>
    </source>
</evidence>
<organism evidence="9">
    <name type="scientific">Ignavibacterium album</name>
    <dbReference type="NCBI Taxonomy" id="591197"/>
    <lineage>
        <taxon>Bacteria</taxon>
        <taxon>Pseudomonadati</taxon>
        <taxon>Ignavibacteriota</taxon>
        <taxon>Ignavibacteria</taxon>
        <taxon>Ignavibacteriales</taxon>
        <taxon>Ignavibacteriaceae</taxon>
        <taxon>Ignavibacterium</taxon>
    </lineage>
</organism>
<evidence type="ECO:0000256" key="6">
    <source>
        <dbReference type="PIRSR" id="PIRSR000185-3"/>
    </source>
</evidence>
<dbReference type="Gene3D" id="3.40.50.10860">
    <property type="entry name" value="Leucine Dehydrogenase, chain A, domain 1"/>
    <property type="match status" value="1"/>
</dbReference>
<evidence type="ECO:0000256" key="7">
    <source>
        <dbReference type="RuleBase" id="RU004417"/>
    </source>
</evidence>
<dbReference type="GO" id="GO:0000166">
    <property type="term" value="F:nucleotide binding"/>
    <property type="evidence" value="ECO:0007669"/>
    <property type="project" value="UniProtKB-KW"/>
</dbReference>
<gene>
    <name evidence="9" type="ORF">ENS56_09195</name>
</gene>
<dbReference type="GO" id="GO:0004352">
    <property type="term" value="F:glutamate dehydrogenase (NAD+) activity"/>
    <property type="evidence" value="ECO:0007669"/>
    <property type="project" value="TreeGrafter"/>
</dbReference>
<dbReference type="SUPFAM" id="SSF53223">
    <property type="entry name" value="Aminoacid dehydrogenase-like, N-terminal domain"/>
    <property type="match status" value="1"/>
</dbReference>
<feature type="binding site" evidence="5">
    <location>
        <position position="69"/>
    </location>
    <ligand>
        <name>substrate</name>
    </ligand>
</feature>
<dbReference type="InterPro" id="IPR014362">
    <property type="entry name" value="Glu_DH"/>
</dbReference>
<dbReference type="InterPro" id="IPR006095">
    <property type="entry name" value="Glu/Leu/Phe/Val/Trp_DH"/>
</dbReference>
<dbReference type="InterPro" id="IPR033922">
    <property type="entry name" value="NAD_bind_Glu_DH"/>
</dbReference>
<name>A0A832DGE3_9BACT</name>
<evidence type="ECO:0000256" key="3">
    <source>
        <dbReference type="PIRNR" id="PIRNR000185"/>
    </source>
</evidence>
<dbReference type="PROSITE" id="PS00074">
    <property type="entry name" value="GLFV_DEHYDROGENASE"/>
    <property type="match status" value="1"/>
</dbReference>
<dbReference type="InterPro" id="IPR006097">
    <property type="entry name" value="Glu/Leu/Phe/Val/Trp_DH_dimer"/>
</dbReference>
<dbReference type="PANTHER" id="PTHR11606:SF13">
    <property type="entry name" value="GLUTAMATE DEHYDROGENASE 1, MITOCHONDRIAL"/>
    <property type="match status" value="1"/>
</dbReference>
<dbReference type="AlphaFoldDB" id="A0A832DGE3"/>
<dbReference type="InterPro" id="IPR046346">
    <property type="entry name" value="Aminoacid_DH-like_N_sf"/>
</dbReference>
<evidence type="ECO:0000256" key="5">
    <source>
        <dbReference type="PIRSR" id="PIRSR000185-2"/>
    </source>
</evidence>
<protein>
    <recommendedName>
        <fullName evidence="3">Glutamate dehydrogenase</fullName>
    </recommendedName>
</protein>
<accession>A0A832DGE3</accession>
<dbReference type="Pfam" id="PF00208">
    <property type="entry name" value="ELFV_dehydrog"/>
    <property type="match status" value="1"/>
</dbReference>
<evidence type="ECO:0000256" key="1">
    <source>
        <dbReference type="ARBA" id="ARBA00006382"/>
    </source>
</evidence>
<dbReference type="PRINTS" id="PR00082">
    <property type="entry name" value="GLFDHDRGNASE"/>
</dbReference>
<keyword evidence="2 3" id="KW-0560">Oxidoreductase</keyword>
<keyword evidence="5" id="KW-0520">NAD</keyword>
<feature type="binding site" evidence="5">
    <location>
        <position position="93"/>
    </location>
    <ligand>
        <name>substrate</name>
    </ligand>
</feature>
<dbReference type="InterPro" id="IPR006096">
    <property type="entry name" value="Glu/Leu/Phe/Val/Trp_DH_C"/>
</dbReference>
<feature type="site" description="Important for catalysis" evidence="6">
    <location>
        <position position="145"/>
    </location>
</feature>
<dbReference type="InterPro" id="IPR033524">
    <property type="entry name" value="Glu/Leu/Phe/Val_DH_AS"/>
</dbReference>
<proteinExistence type="inferred from homology"/>
<feature type="binding site" evidence="5">
    <location>
        <position position="219"/>
    </location>
    <ligand>
        <name>NAD(+)</name>
        <dbReference type="ChEBI" id="CHEBI:57540"/>
    </ligand>
</feature>
<dbReference type="EMBL" id="DSVI01000010">
    <property type="protein sequence ID" value="HGT48199.1"/>
    <property type="molecule type" value="Genomic_DNA"/>
</dbReference>
<dbReference type="PIRSF" id="PIRSF000185">
    <property type="entry name" value="Glu_DH"/>
    <property type="match status" value="1"/>
</dbReference>
<dbReference type="PANTHER" id="PTHR11606">
    <property type="entry name" value="GLUTAMATE DEHYDROGENASE"/>
    <property type="match status" value="1"/>
</dbReference>
<keyword evidence="5" id="KW-0547">Nucleotide-binding</keyword>
<dbReference type="InterPro" id="IPR036291">
    <property type="entry name" value="NAD(P)-bd_dom_sf"/>
</dbReference>
<dbReference type="SUPFAM" id="SSF51735">
    <property type="entry name" value="NAD(P)-binding Rossmann-fold domains"/>
    <property type="match status" value="1"/>
</dbReference>
<evidence type="ECO:0000256" key="4">
    <source>
        <dbReference type="PIRSR" id="PIRSR000185-1"/>
    </source>
</evidence>
<dbReference type="CDD" id="cd01076">
    <property type="entry name" value="NAD_bind_1_Glu_DH"/>
    <property type="match status" value="1"/>
</dbReference>
<dbReference type="Pfam" id="PF02812">
    <property type="entry name" value="ELFV_dehydrog_N"/>
    <property type="match status" value="1"/>
</dbReference>
<dbReference type="SMART" id="SM00839">
    <property type="entry name" value="ELFV_dehydrog"/>
    <property type="match status" value="1"/>
</dbReference>
<comment type="similarity">
    <text evidence="1 3 7">Belongs to the Glu/Leu/Phe/Val dehydrogenases family.</text>
</comment>
<feature type="domain" description="Glutamate/phenylalanine/leucine/valine/L-tryptophan dehydrogenase C-terminal" evidence="8">
    <location>
        <begin position="182"/>
        <end position="413"/>
    </location>
</feature>
<evidence type="ECO:0000256" key="2">
    <source>
        <dbReference type="ARBA" id="ARBA00023002"/>
    </source>
</evidence>
<sequence>MESYNSFRVAQQQILEAARILNLDSATIDLLITPQLETSFTIPVRMDNGEVKIFQAWRIQYNYARGPAKGGIRFHPEETVDTIRALACWMTWKTAVVDLPLGGAKGGVRCNPKEMSEHELERLSREYVRAIAPLLGVDIDVPAPDVYTNPQTMAWMMDEYETIFFKHSPGVFTDKPLQVGGTEGRRDATARGGVICVREACKYYGFDPHKDYAIQGFGNAGQRAALLHQEILGGGKLVAVSDSKAAIYNKKGFNPTDLVQHKLKTGSVANFPGSEKIAHEDLLQLDVEILYPAALENAIHSNNADKIKAKVVCELANGPTTPEADLILFKNGIHVIPDILASAGGVTVSYFEMVQDKTLFFWDEDEVHQRLDKKMSLAYHRVNEAIKEKKIHPRLAAMLVGVARVAQACKLRGWV</sequence>
<feature type="binding site" evidence="5">
    <location>
        <position position="349"/>
    </location>
    <ligand>
        <name>substrate</name>
    </ligand>
</feature>
<feature type="active site" description="Proton donor" evidence="4">
    <location>
        <position position="105"/>
    </location>
</feature>
<evidence type="ECO:0000259" key="8">
    <source>
        <dbReference type="SMART" id="SM00839"/>
    </source>
</evidence>